<dbReference type="GO" id="GO:0016579">
    <property type="term" value="P:protein deubiquitination"/>
    <property type="evidence" value="ECO:0007669"/>
    <property type="project" value="InterPro"/>
</dbReference>
<dbReference type="PROSITE" id="PS00973">
    <property type="entry name" value="USP_2"/>
    <property type="match status" value="1"/>
</dbReference>
<protein>
    <recommendedName>
        <fullName evidence="2">ubiquitinyl hydrolase 1</fullName>
        <ecNumber evidence="2">3.4.19.12</ecNumber>
    </recommendedName>
</protein>
<feature type="compositionally biased region" description="Low complexity" evidence="7">
    <location>
        <begin position="200"/>
        <end position="210"/>
    </location>
</feature>
<dbReference type="GO" id="GO:0070628">
    <property type="term" value="F:proteasome binding"/>
    <property type="evidence" value="ECO:0007669"/>
    <property type="project" value="TreeGrafter"/>
</dbReference>
<feature type="domain" description="USP" evidence="8">
    <location>
        <begin position="1"/>
        <end position="127"/>
    </location>
</feature>
<evidence type="ECO:0000256" key="3">
    <source>
        <dbReference type="ARBA" id="ARBA00022670"/>
    </source>
</evidence>
<evidence type="ECO:0000259" key="8">
    <source>
        <dbReference type="PROSITE" id="PS50235"/>
    </source>
</evidence>
<evidence type="ECO:0000256" key="7">
    <source>
        <dbReference type="SAM" id="MobiDB-lite"/>
    </source>
</evidence>
<dbReference type="GO" id="GO:0043161">
    <property type="term" value="P:proteasome-mediated ubiquitin-dependent protein catabolic process"/>
    <property type="evidence" value="ECO:0007669"/>
    <property type="project" value="InterPro"/>
</dbReference>
<dbReference type="GO" id="GO:0004843">
    <property type="term" value="F:cysteine-type deubiquitinase activity"/>
    <property type="evidence" value="ECO:0007669"/>
    <property type="project" value="UniProtKB-EC"/>
</dbReference>
<dbReference type="PANTHER" id="PTHR43982:SF6">
    <property type="entry name" value="UBIQUITIN CARBOXYL-TERMINAL HYDROLASE 2-RELATED"/>
    <property type="match status" value="1"/>
</dbReference>
<comment type="catalytic activity">
    <reaction evidence="1">
        <text>Thiol-dependent hydrolysis of ester, thioester, amide, peptide and isopeptide bonds formed by the C-terminal Gly of ubiquitin (a 76-residue protein attached to proteins as an intracellular targeting signal).</text>
        <dbReference type="EC" id="3.4.19.12"/>
    </reaction>
</comment>
<gene>
    <name evidence="9" type="ORF">ACJ72_06862</name>
</gene>
<dbReference type="InterPro" id="IPR044635">
    <property type="entry name" value="UBP14-like"/>
</dbReference>
<dbReference type="InterPro" id="IPR018200">
    <property type="entry name" value="USP_CS"/>
</dbReference>
<name>A0A1B7NPS8_9EURO</name>
<dbReference type="GO" id="GO:0061136">
    <property type="term" value="P:regulation of proteasomal protein catabolic process"/>
    <property type="evidence" value="ECO:0007669"/>
    <property type="project" value="TreeGrafter"/>
</dbReference>
<evidence type="ECO:0000256" key="1">
    <source>
        <dbReference type="ARBA" id="ARBA00000707"/>
    </source>
</evidence>
<keyword evidence="3" id="KW-0645">Protease</keyword>
<proteinExistence type="predicted"/>
<evidence type="ECO:0000313" key="10">
    <source>
        <dbReference type="Proteomes" id="UP000091918"/>
    </source>
</evidence>
<evidence type="ECO:0000256" key="2">
    <source>
        <dbReference type="ARBA" id="ARBA00012759"/>
    </source>
</evidence>
<feature type="region of interest" description="Disordered" evidence="7">
    <location>
        <begin position="139"/>
        <end position="215"/>
    </location>
</feature>
<organism evidence="9 10">
    <name type="scientific">Emergomyces africanus</name>
    <dbReference type="NCBI Taxonomy" id="1955775"/>
    <lineage>
        <taxon>Eukaryota</taxon>
        <taxon>Fungi</taxon>
        <taxon>Dikarya</taxon>
        <taxon>Ascomycota</taxon>
        <taxon>Pezizomycotina</taxon>
        <taxon>Eurotiomycetes</taxon>
        <taxon>Eurotiomycetidae</taxon>
        <taxon>Onygenales</taxon>
        <taxon>Ajellomycetaceae</taxon>
        <taxon>Emergomyces</taxon>
    </lineage>
</organism>
<keyword evidence="6" id="KW-0788">Thiol protease</keyword>
<dbReference type="PROSITE" id="PS50235">
    <property type="entry name" value="USP_3"/>
    <property type="match status" value="1"/>
</dbReference>
<evidence type="ECO:0000313" key="9">
    <source>
        <dbReference type="EMBL" id="OAX78823.1"/>
    </source>
</evidence>
<feature type="compositionally biased region" description="Polar residues" evidence="7">
    <location>
        <begin position="162"/>
        <end position="174"/>
    </location>
</feature>
<dbReference type="EC" id="3.4.19.12" evidence="2"/>
<reference evidence="9 10" key="1">
    <citation type="submission" date="2015-07" db="EMBL/GenBank/DDBJ databases">
        <title>Emmonsia species relationships and genome sequence.</title>
        <authorList>
            <person name="Cuomo C.A."/>
            <person name="Schwartz I.S."/>
            <person name="Kenyon C."/>
            <person name="de Hoog G.S."/>
            <person name="Govender N.P."/>
            <person name="Botha A."/>
            <person name="Moreno L."/>
            <person name="de Vries M."/>
            <person name="Munoz J.F."/>
            <person name="Stielow J.B."/>
        </authorList>
    </citation>
    <scope>NUCLEOTIDE SEQUENCE [LARGE SCALE GENOMIC DNA]</scope>
    <source>
        <strain evidence="9 10">CBS 136260</strain>
    </source>
</reference>
<dbReference type="InterPro" id="IPR038765">
    <property type="entry name" value="Papain-like_cys_pep_sf"/>
</dbReference>
<dbReference type="Gene3D" id="3.90.70.10">
    <property type="entry name" value="Cysteine proteinases"/>
    <property type="match status" value="1"/>
</dbReference>
<dbReference type="InterPro" id="IPR001394">
    <property type="entry name" value="Peptidase_C19_UCH"/>
</dbReference>
<dbReference type="InterPro" id="IPR028889">
    <property type="entry name" value="USP"/>
</dbReference>
<keyword evidence="10" id="KW-1185">Reference proteome</keyword>
<keyword evidence="4" id="KW-0833">Ubl conjugation pathway</keyword>
<sequence>MAMTDDPDMTDEAIDIDDGILSRLTEVEEMARDEIKYIEGREKDLTALIDSQFTDLRHLPYRLYAVFVHHGSVEFGHYYIYIFDYDKNIWRKYNDSEVTEVHNQSEIFESQNLANPPTPYFLVYVNENMKDRLVKPVNREIKDASPPQVPHAPAPSMGMRGQQANGSGPSQAGTPHSGDTEMEDPPAYNEIENVPAGMDNANGKKGTVNGNGKGKTTAKETAATIAAPTATVTTAATTLKGKWNKKFANLPSVSW</sequence>
<dbReference type="SUPFAM" id="SSF54001">
    <property type="entry name" value="Cysteine proteinases"/>
    <property type="match status" value="1"/>
</dbReference>
<dbReference type="Proteomes" id="UP000091918">
    <property type="component" value="Unassembled WGS sequence"/>
</dbReference>
<evidence type="ECO:0000256" key="6">
    <source>
        <dbReference type="ARBA" id="ARBA00022807"/>
    </source>
</evidence>
<dbReference type="STRING" id="1658172.A0A1B7NPS8"/>
<evidence type="ECO:0000256" key="5">
    <source>
        <dbReference type="ARBA" id="ARBA00022801"/>
    </source>
</evidence>
<dbReference type="PANTHER" id="PTHR43982">
    <property type="entry name" value="UBIQUITIN CARBOXYL-TERMINAL HYDROLASE"/>
    <property type="match status" value="1"/>
</dbReference>
<dbReference type="OrthoDB" id="2420415at2759"/>
<dbReference type="Pfam" id="PF00443">
    <property type="entry name" value="UCH"/>
    <property type="match status" value="1"/>
</dbReference>
<keyword evidence="5" id="KW-0378">Hydrolase</keyword>
<evidence type="ECO:0000256" key="4">
    <source>
        <dbReference type="ARBA" id="ARBA00022786"/>
    </source>
</evidence>
<accession>A0A1B7NPS8</accession>
<dbReference type="AlphaFoldDB" id="A0A1B7NPS8"/>
<dbReference type="EMBL" id="LGUA01001290">
    <property type="protein sequence ID" value="OAX78823.1"/>
    <property type="molecule type" value="Genomic_DNA"/>
</dbReference>
<comment type="caution">
    <text evidence="9">The sequence shown here is derived from an EMBL/GenBank/DDBJ whole genome shotgun (WGS) entry which is preliminary data.</text>
</comment>